<dbReference type="KEGG" id="agv:OJF2_15560"/>
<gene>
    <name evidence="1" type="ORF">OJF2_15560</name>
</gene>
<evidence type="ECO:0000313" key="1">
    <source>
        <dbReference type="EMBL" id="QEH33060.1"/>
    </source>
</evidence>
<evidence type="ECO:0000313" key="2">
    <source>
        <dbReference type="Proteomes" id="UP000324233"/>
    </source>
</evidence>
<proteinExistence type="predicted"/>
<protein>
    <submittedName>
        <fullName evidence="1">Uncharacterized protein</fullName>
    </submittedName>
</protein>
<organism evidence="1 2">
    <name type="scientific">Aquisphaera giovannonii</name>
    <dbReference type="NCBI Taxonomy" id="406548"/>
    <lineage>
        <taxon>Bacteria</taxon>
        <taxon>Pseudomonadati</taxon>
        <taxon>Planctomycetota</taxon>
        <taxon>Planctomycetia</taxon>
        <taxon>Isosphaerales</taxon>
        <taxon>Isosphaeraceae</taxon>
        <taxon>Aquisphaera</taxon>
    </lineage>
</organism>
<name>A0A5B9VZG3_9BACT</name>
<sequence length="180" mass="19089">MPAAGVGHGDDRLRCARPPVCPGWPSVRLRFSWRVRALSVVLGLLAAGCSEELGPERFATTHVSGRISLGGKAVGGGFVDFLPGQGTRGNIRSARIRDDGTFEADRVPVGLVAIRIVGAPVPPQYALLFGRFPTRITRTIAGDRAAAVEIDLAEEAARDRAEANARLEEYRANHPAGASP</sequence>
<dbReference type="EMBL" id="CP042997">
    <property type="protein sequence ID" value="QEH33060.1"/>
    <property type="molecule type" value="Genomic_DNA"/>
</dbReference>
<reference evidence="1 2" key="1">
    <citation type="submission" date="2019-08" db="EMBL/GenBank/DDBJ databases">
        <title>Deep-cultivation of Planctomycetes and their phenomic and genomic characterization uncovers novel biology.</title>
        <authorList>
            <person name="Wiegand S."/>
            <person name="Jogler M."/>
            <person name="Boedeker C."/>
            <person name="Pinto D."/>
            <person name="Vollmers J."/>
            <person name="Rivas-Marin E."/>
            <person name="Kohn T."/>
            <person name="Peeters S.H."/>
            <person name="Heuer A."/>
            <person name="Rast P."/>
            <person name="Oberbeckmann S."/>
            <person name="Bunk B."/>
            <person name="Jeske O."/>
            <person name="Meyerdierks A."/>
            <person name="Storesund J.E."/>
            <person name="Kallscheuer N."/>
            <person name="Luecker S."/>
            <person name="Lage O.M."/>
            <person name="Pohl T."/>
            <person name="Merkel B.J."/>
            <person name="Hornburger P."/>
            <person name="Mueller R.-W."/>
            <person name="Bruemmer F."/>
            <person name="Labrenz M."/>
            <person name="Spormann A.M."/>
            <person name="Op den Camp H."/>
            <person name="Overmann J."/>
            <person name="Amann R."/>
            <person name="Jetten M.S.M."/>
            <person name="Mascher T."/>
            <person name="Medema M.H."/>
            <person name="Devos D.P."/>
            <person name="Kaster A.-K."/>
            <person name="Ovreas L."/>
            <person name="Rohde M."/>
            <person name="Galperin M.Y."/>
            <person name="Jogler C."/>
        </authorList>
    </citation>
    <scope>NUCLEOTIDE SEQUENCE [LARGE SCALE GENOMIC DNA]</scope>
    <source>
        <strain evidence="1 2">OJF2</strain>
    </source>
</reference>
<keyword evidence="2" id="KW-1185">Reference proteome</keyword>
<dbReference type="Proteomes" id="UP000324233">
    <property type="component" value="Chromosome"/>
</dbReference>
<accession>A0A5B9VZG3</accession>
<dbReference type="AlphaFoldDB" id="A0A5B9VZG3"/>